<feature type="transmembrane region" description="Helical" evidence="1">
    <location>
        <begin position="118"/>
        <end position="147"/>
    </location>
</feature>
<name>A0A914UYF4_9BILA</name>
<dbReference type="Proteomes" id="UP000887566">
    <property type="component" value="Unplaced"/>
</dbReference>
<keyword evidence="1" id="KW-1133">Transmembrane helix</keyword>
<protein>
    <submittedName>
        <fullName evidence="3">Uncharacterized protein</fullName>
    </submittedName>
</protein>
<dbReference type="WBParaSite" id="PSAMB.scaffold13469size2252.g35494.t1">
    <property type="protein sequence ID" value="PSAMB.scaffold13469size2252.g35494.t1"/>
    <property type="gene ID" value="PSAMB.scaffold13469size2252.g35494"/>
</dbReference>
<sequence>MSHAIPPSIEMPDAFYYKSVMFLTAPFVLAILLNAIPISLQEPRKDADERDSGYERGVLRRPNKAKPLPVLHETELQCWEECLINCQKSSYANMTLWLCQFPTPPIHLRAKQSAGGQAALIILATVICMIIICVAVLAVLVCIATTYRRVNRRGSLNISSKCDHVSQRLSSV</sequence>
<evidence type="ECO:0000313" key="3">
    <source>
        <dbReference type="WBParaSite" id="PSAMB.scaffold13469size2252.g35494.t1"/>
    </source>
</evidence>
<proteinExistence type="predicted"/>
<dbReference type="AlphaFoldDB" id="A0A914UYF4"/>
<keyword evidence="2" id="KW-1185">Reference proteome</keyword>
<feature type="transmembrane region" description="Helical" evidence="1">
    <location>
        <begin position="20"/>
        <end position="40"/>
    </location>
</feature>
<evidence type="ECO:0000256" key="1">
    <source>
        <dbReference type="SAM" id="Phobius"/>
    </source>
</evidence>
<accession>A0A914UYF4</accession>
<reference evidence="3" key="1">
    <citation type="submission" date="2022-11" db="UniProtKB">
        <authorList>
            <consortium name="WormBaseParasite"/>
        </authorList>
    </citation>
    <scope>IDENTIFICATION</scope>
</reference>
<evidence type="ECO:0000313" key="2">
    <source>
        <dbReference type="Proteomes" id="UP000887566"/>
    </source>
</evidence>
<keyword evidence="1" id="KW-0472">Membrane</keyword>
<keyword evidence="1" id="KW-0812">Transmembrane</keyword>
<organism evidence="2 3">
    <name type="scientific">Plectus sambesii</name>
    <dbReference type="NCBI Taxonomy" id="2011161"/>
    <lineage>
        <taxon>Eukaryota</taxon>
        <taxon>Metazoa</taxon>
        <taxon>Ecdysozoa</taxon>
        <taxon>Nematoda</taxon>
        <taxon>Chromadorea</taxon>
        <taxon>Plectida</taxon>
        <taxon>Plectina</taxon>
        <taxon>Plectoidea</taxon>
        <taxon>Plectidae</taxon>
        <taxon>Plectus</taxon>
    </lineage>
</organism>